<organism evidence="1 2">
    <name type="scientific">Lentibacillus salinarum</name>
    <dbReference type="NCBI Taxonomy" id="446820"/>
    <lineage>
        <taxon>Bacteria</taxon>
        <taxon>Bacillati</taxon>
        <taxon>Bacillota</taxon>
        <taxon>Bacilli</taxon>
        <taxon>Bacillales</taxon>
        <taxon>Bacillaceae</taxon>
        <taxon>Lentibacillus</taxon>
    </lineage>
</organism>
<name>A0ABW3ZY68_9BACI</name>
<dbReference type="Proteomes" id="UP001597178">
    <property type="component" value="Unassembled WGS sequence"/>
</dbReference>
<evidence type="ECO:0000313" key="2">
    <source>
        <dbReference type="Proteomes" id="UP001597178"/>
    </source>
</evidence>
<reference evidence="2" key="1">
    <citation type="journal article" date="2019" name="Int. J. Syst. Evol. Microbiol.">
        <title>The Global Catalogue of Microorganisms (GCM) 10K type strain sequencing project: providing services to taxonomists for standard genome sequencing and annotation.</title>
        <authorList>
            <consortium name="The Broad Institute Genomics Platform"/>
            <consortium name="The Broad Institute Genome Sequencing Center for Infectious Disease"/>
            <person name="Wu L."/>
            <person name="Ma J."/>
        </authorList>
    </citation>
    <scope>NUCLEOTIDE SEQUENCE [LARGE SCALE GENOMIC DNA]</scope>
    <source>
        <strain evidence="2">CCUG 54822</strain>
    </source>
</reference>
<dbReference type="InterPro" id="IPR025942">
    <property type="entry name" value="SpoVIF"/>
</dbReference>
<protein>
    <submittedName>
        <fullName evidence="1">Stage VI sporulation protein F</fullName>
    </submittedName>
</protein>
<gene>
    <name evidence="1" type="ORF">ACFQ4A_17360</name>
</gene>
<accession>A0ABW3ZY68</accession>
<comment type="caution">
    <text evidence="1">The sequence shown here is derived from an EMBL/GenBank/DDBJ whole genome shotgun (WGS) entry which is preliminary data.</text>
</comment>
<sequence length="80" mass="8982">MSDMLKKAEQKTGVNSKDIMNLAQSLNGTDLSNEKNIRKVIKDVSRMANKKVPKSTEDMIVETLTKNKGKIDQKTISKML</sequence>
<dbReference type="RefSeq" id="WP_382402626.1">
    <property type="nucleotide sequence ID" value="NZ_JBHTNH010000056.1"/>
</dbReference>
<keyword evidence="2" id="KW-1185">Reference proteome</keyword>
<evidence type="ECO:0000313" key="1">
    <source>
        <dbReference type="EMBL" id="MFD1363376.1"/>
    </source>
</evidence>
<dbReference type="Pfam" id="PF14069">
    <property type="entry name" value="SpoVIF"/>
    <property type="match status" value="1"/>
</dbReference>
<dbReference type="EMBL" id="JBHTNH010000056">
    <property type="protein sequence ID" value="MFD1363376.1"/>
    <property type="molecule type" value="Genomic_DNA"/>
</dbReference>
<proteinExistence type="predicted"/>